<dbReference type="InterPro" id="IPR050570">
    <property type="entry name" value="Cell_wall_metabolism_enzyme"/>
</dbReference>
<dbReference type="PANTHER" id="PTHR21666:SF289">
    <property type="entry name" value="L-ALA--D-GLU ENDOPEPTIDASE"/>
    <property type="match status" value="1"/>
</dbReference>
<evidence type="ECO:0000256" key="1">
    <source>
        <dbReference type="ARBA" id="ARBA00022729"/>
    </source>
</evidence>
<evidence type="ECO:0000256" key="3">
    <source>
        <dbReference type="SAM" id="SignalP"/>
    </source>
</evidence>
<dbReference type="PANTHER" id="PTHR21666">
    <property type="entry name" value="PEPTIDASE-RELATED"/>
    <property type="match status" value="1"/>
</dbReference>
<evidence type="ECO:0000313" key="6">
    <source>
        <dbReference type="Proteomes" id="UP000824115"/>
    </source>
</evidence>
<feature type="signal peptide" evidence="3">
    <location>
        <begin position="1"/>
        <end position="20"/>
    </location>
</feature>
<accession>A0A9D2KAU5</accession>
<reference evidence="5" key="2">
    <citation type="submission" date="2021-04" db="EMBL/GenBank/DDBJ databases">
        <authorList>
            <person name="Gilroy R."/>
        </authorList>
    </citation>
    <scope>NUCLEOTIDE SEQUENCE</scope>
    <source>
        <strain evidence="5">Gambia16-554</strain>
    </source>
</reference>
<dbReference type="Gene3D" id="2.70.70.10">
    <property type="entry name" value="Glucose Permease (Domain IIA)"/>
    <property type="match status" value="1"/>
</dbReference>
<keyword evidence="1 3" id="KW-0732">Signal</keyword>
<dbReference type="CDD" id="cd12797">
    <property type="entry name" value="M23_peptidase"/>
    <property type="match status" value="1"/>
</dbReference>
<organism evidence="5 6">
    <name type="scientific">Candidatus Coprenecus stercoravium</name>
    <dbReference type="NCBI Taxonomy" id="2840735"/>
    <lineage>
        <taxon>Bacteria</taxon>
        <taxon>Pseudomonadati</taxon>
        <taxon>Bacteroidota</taxon>
        <taxon>Bacteroidia</taxon>
        <taxon>Bacteroidales</taxon>
        <taxon>Rikenellaceae</taxon>
        <taxon>Rikenellaceae incertae sedis</taxon>
        <taxon>Candidatus Coprenecus</taxon>
    </lineage>
</organism>
<dbReference type="Pfam" id="PF01551">
    <property type="entry name" value="Peptidase_M23"/>
    <property type="match status" value="1"/>
</dbReference>
<dbReference type="InterPro" id="IPR016047">
    <property type="entry name" value="M23ase_b-sheet_dom"/>
</dbReference>
<dbReference type="Proteomes" id="UP000824115">
    <property type="component" value="Unassembled WGS sequence"/>
</dbReference>
<reference evidence="5" key="1">
    <citation type="journal article" date="2021" name="PeerJ">
        <title>Extensive microbial diversity within the chicken gut microbiome revealed by metagenomics and culture.</title>
        <authorList>
            <person name="Gilroy R."/>
            <person name="Ravi A."/>
            <person name="Getino M."/>
            <person name="Pursley I."/>
            <person name="Horton D.L."/>
            <person name="Alikhan N.F."/>
            <person name="Baker D."/>
            <person name="Gharbi K."/>
            <person name="Hall N."/>
            <person name="Watson M."/>
            <person name="Adriaenssens E.M."/>
            <person name="Foster-Nyarko E."/>
            <person name="Jarju S."/>
            <person name="Secka A."/>
            <person name="Antonio M."/>
            <person name="Oren A."/>
            <person name="Chaudhuri R.R."/>
            <person name="La Ragione R."/>
            <person name="Hildebrand F."/>
            <person name="Pallen M.J."/>
        </authorList>
    </citation>
    <scope>NUCLEOTIDE SEQUENCE</scope>
    <source>
        <strain evidence="5">Gambia16-554</strain>
    </source>
</reference>
<feature type="chain" id="PRO_5038734793" evidence="3">
    <location>
        <begin position="21"/>
        <end position="397"/>
    </location>
</feature>
<dbReference type="InterPro" id="IPR011055">
    <property type="entry name" value="Dup_hybrid_motif"/>
</dbReference>
<protein>
    <submittedName>
        <fullName evidence="5">Peptidoglycan DD-metalloendopeptidase family protein</fullName>
    </submittedName>
</protein>
<dbReference type="EMBL" id="DXAW01000079">
    <property type="protein sequence ID" value="HIZ85642.1"/>
    <property type="molecule type" value="Genomic_DNA"/>
</dbReference>
<evidence type="ECO:0000313" key="5">
    <source>
        <dbReference type="EMBL" id="HIZ85642.1"/>
    </source>
</evidence>
<gene>
    <name evidence="5" type="ORF">IAC04_04035</name>
</gene>
<proteinExistence type="predicted"/>
<sequence>MRRIIVFVAVTFLSAAGAFAQNADDAFEQFKRARLQEQQDFERRRAEELAEFKARYYDAFERFKQLYRSFLEDEENVVDLMASDDGIRISSVNLAAQPKVVTTASDQKKILAENIRKIQSMRPEELVPVLSDKPDSVERMKEAAETLEEIVTDMETVAVEDDDPPVEVTVDVVLEPVSEPESEAVPEPEPVVAEPAVKDTAVVEPAAVEPVEEPAACDSVVVESAEEPVVEEPVTESVSEESSAGETDVEESVVDEPSEPEAKTMDSSIPQGKPTEYVRISSPFGTRVHPITHKTHTHKGVDLAAPRMTPIYATADGTVTYSGRNGGYGKFVKINHRNGYKTAYAHMQRIPFRIRKGVDVRKGDLIGYVGSTGASTGNHLHYEIYYQDKLVDPATTL</sequence>
<evidence type="ECO:0000256" key="2">
    <source>
        <dbReference type="SAM" id="MobiDB-lite"/>
    </source>
</evidence>
<feature type="region of interest" description="Disordered" evidence="2">
    <location>
        <begin position="226"/>
        <end position="275"/>
    </location>
</feature>
<name>A0A9D2KAU5_9BACT</name>
<dbReference type="FunFam" id="2.70.70.10:FF:000006">
    <property type="entry name" value="M23 family peptidase"/>
    <property type="match status" value="1"/>
</dbReference>
<evidence type="ECO:0000259" key="4">
    <source>
        <dbReference type="Pfam" id="PF01551"/>
    </source>
</evidence>
<feature type="domain" description="M23ase beta-sheet core" evidence="4">
    <location>
        <begin position="297"/>
        <end position="393"/>
    </location>
</feature>
<comment type="caution">
    <text evidence="5">The sequence shown here is derived from an EMBL/GenBank/DDBJ whole genome shotgun (WGS) entry which is preliminary data.</text>
</comment>
<dbReference type="AlphaFoldDB" id="A0A9D2KAU5"/>
<dbReference type="SUPFAM" id="SSF51261">
    <property type="entry name" value="Duplicated hybrid motif"/>
    <property type="match status" value="1"/>
</dbReference>
<feature type="compositionally biased region" description="Low complexity" evidence="2">
    <location>
        <begin position="235"/>
        <end position="246"/>
    </location>
</feature>
<feature type="compositionally biased region" description="Acidic residues" evidence="2">
    <location>
        <begin position="247"/>
        <end position="259"/>
    </location>
</feature>
<dbReference type="GO" id="GO:0004222">
    <property type="term" value="F:metalloendopeptidase activity"/>
    <property type="evidence" value="ECO:0007669"/>
    <property type="project" value="TreeGrafter"/>
</dbReference>